<dbReference type="EMBL" id="BAAAZE010000013">
    <property type="protein sequence ID" value="GAA4030300.1"/>
    <property type="molecule type" value="Genomic_DNA"/>
</dbReference>
<dbReference type="Proteomes" id="UP001501353">
    <property type="component" value="Unassembled WGS sequence"/>
</dbReference>
<dbReference type="InterPro" id="IPR057727">
    <property type="entry name" value="WCX_dom"/>
</dbReference>
<dbReference type="InterPro" id="IPR051534">
    <property type="entry name" value="CBASS_pafABC_assoc_protein"/>
</dbReference>
<gene>
    <name evidence="3" type="ORF">GCM10022212_30700</name>
</gene>
<feature type="domain" description="WCX" evidence="2">
    <location>
        <begin position="241"/>
        <end position="316"/>
    </location>
</feature>
<dbReference type="Pfam" id="PF25583">
    <property type="entry name" value="WCX"/>
    <property type="match status" value="1"/>
</dbReference>
<dbReference type="PANTHER" id="PTHR34580">
    <property type="match status" value="1"/>
</dbReference>
<proteinExistence type="predicted"/>
<name>A0ABP7TTI7_9BURK</name>
<protein>
    <submittedName>
        <fullName evidence="3">WYL domain-containing protein</fullName>
    </submittedName>
</protein>
<dbReference type="Pfam" id="PF13280">
    <property type="entry name" value="WYL"/>
    <property type="match status" value="1"/>
</dbReference>
<evidence type="ECO:0000313" key="4">
    <source>
        <dbReference type="Proteomes" id="UP001501353"/>
    </source>
</evidence>
<sequence>MRCIPRAPGKITTQDLCERLRQAEFTVTLRTLQRDLNELSAVFPLTVDDRNKPFGWSWQRDAQSFDLPGLQLDEALMLTMVEQQLQNQLPPSTLAALTPYFQSAAKTLANTQTRGNAKAWLNKARTIPATQPLLAPVIAPVCQQTIYQALMCDQQLSLHYRKRAARQVTVYGTVHPLSVVQRGGVVYLVCLFADYQDIRFLPLHRVEKAEMLHLPSRVPKGFSIDAYIATGAFGVGAGDTISLTAIFSAAAGEHLLESRLSTDQTVTELDDGRLTLRATVPNTKQLCWWLLGLGDGVEVIGPKALRQQMKESAERMHALYA</sequence>
<evidence type="ECO:0000259" key="2">
    <source>
        <dbReference type="Pfam" id="PF25583"/>
    </source>
</evidence>
<feature type="domain" description="WYL" evidence="1">
    <location>
        <begin position="144"/>
        <end position="211"/>
    </location>
</feature>
<dbReference type="PROSITE" id="PS52050">
    <property type="entry name" value="WYL"/>
    <property type="match status" value="1"/>
</dbReference>
<accession>A0ABP7TTI7</accession>
<comment type="caution">
    <text evidence="3">The sequence shown here is derived from an EMBL/GenBank/DDBJ whole genome shotgun (WGS) entry which is preliminary data.</text>
</comment>
<reference evidence="4" key="1">
    <citation type="journal article" date="2019" name="Int. J. Syst. Evol. Microbiol.">
        <title>The Global Catalogue of Microorganisms (GCM) 10K type strain sequencing project: providing services to taxonomists for standard genome sequencing and annotation.</title>
        <authorList>
            <consortium name="The Broad Institute Genomics Platform"/>
            <consortium name="The Broad Institute Genome Sequencing Center for Infectious Disease"/>
            <person name="Wu L."/>
            <person name="Ma J."/>
        </authorList>
    </citation>
    <scope>NUCLEOTIDE SEQUENCE [LARGE SCALE GENOMIC DNA]</scope>
    <source>
        <strain evidence="4">JCM 16673</strain>
    </source>
</reference>
<evidence type="ECO:0000259" key="1">
    <source>
        <dbReference type="Pfam" id="PF13280"/>
    </source>
</evidence>
<dbReference type="PANTHER" id="PTHR34580:SF1">
    <property type="entry name" value="PROTEIN PAFC"/>
    <property type="match status" value="1"/>
</dbReference>
<organism evidence="3 4">
    <name type="scientific">Actimicrobium antarcticum</name>
    <dbReference type="NCBI Taxonomy" id="1051899"/>
    <lineage>
        <taxon>Bacteria</taxon>
        <taxon>Pseudomonadati</taxon>
        <taxon>Pseudomonadota</taxon>
        <taxon>Betaproteobacteria</taxon>
        <taxon>Burkholderiales</taxon>
        <taxon>Oxalobacteraceae</taxon>
        <taxon>Actimicrobium</taxon>
    </lineage>
</organism>
<evidence type="ECO:0000313" key="3">
    <source>
        <dbReference type="EMBL" id="GAA4030300.1"/>
    </source>
</evidence>
<keyword evidence="4" id="KW-1185">Reference proteome</keyword>
<dbReference type="InterPro" id="IPR026881">
    <property type="entry name" value="WYL_dom"/>
</dbReference>